<keyword evidence="8 15" id="KW-0479">Metal-binding</keyword>
<evidence type="ECO:0000256" key="2">
    <source>
        <dbReference type="ARBA" id="ARBA00004613"/>
    </source>
</evidence>
<comment type="caution">
    <text evidence="19">The sequence shown here is derived from an EMBL/GenBank/DDBJ whole genome shotgun (WGS) entry which is preliminary data.</text>
</comment>
<dbReference type="PANTHER" id="PTHR37928:SF1">
    <property type="entry name" value="CFEM DOMAIN PROTEIN (AFU_ORTHOLOGUE AFUA_6G14090)"/>
    <property type="match status" value="1"/>
</dbReference>
<protein>
    <submittedName>
        <fullName evidence="19">CFEM-domain-containing protein</fullName>
    </submittedName>
</protein>
<evidence type="ECO:0000256" key="10">
    <source>
        <dbReference type="ARBA" id="ARBA00023004"/>
    </source>
</evidence>
<dbReference type="SMART" id="SM00747">
    <property type="entry name" value="CFEM"/>
    <property type="match status" value="1"/>
</dbReference>
<keyword evidence="14" id="KW-0449">Lipoprotein</keyword>
<evidence type="ECO:0000256" key="6">
    <source>
        <dbReference type="ARBA" id="ARBA00022617"/>
    </source>
</evidence>
<evidence type="ECO:0000256" key="1">
    <source>
        <dbReference type="ARBA" id="ARBA00004609"/>
    </source>
</evidence>
<reference evidence="19" key="2">
    <citation type="submission" date="2023-05" db="EMBL/GenBank/DDBJ databases">
        <authorList>
            <consortium name="Lawrence Berkeley National Laboratory"/>
            <person name="Steindorff A."/>
            <person name="Hensen N."/>
            <person name="Bonometti L."/>
            <person name="Westerberg I."/>
            <person name="Brannstrom I.O."/>
            <person name="Guillou S."/>
            <person name="Cros-Aarteil S."/>
            <person name="Calhoun S."/>
            <person name="Haridas S."/>
            <person name="Kuo A."/>
            <person name="Mondo S."/>
            <person name="Pangilinan J."/>
            <person name="Riley R."/>
            <person name="Labutti K."/>
            <person name="Andreopoulos B."/>
            <person name="Lipzen A."/>
            <person name="Chen C."/>
            <person name="Yanf M."/>
            <person name="Daum C."/>
            <person name="Ng V."/>
            <person name="Clum A."/>
            <person name="Ohm R."/>
            <person name="Martin F."/>
            <person name="Silar P."/>
            <person name="Natvig D."/>
            <person name="Lalanne C."/>
            <person name="Gautier V."/>
            <person name="Ament-Velasquez S.L."/>
            <person name="Kruys A."/>
            <person name="Hutchinson M.I."/>
            <person name="Powell A.J."/>
            <person name="Barry K."/>
            <person name="Miller A.N."/>
            <person name="Grigoriev I.V."/>
            <person name="Debuchy R."/>
            <person name="Gladieux P."/>
            <person name="Thoren M.H."/>
            <person name="Johannesson H."/>
        </authorList>
    </citation>
    <scope>NUCLEOTIDE SEQUENCE</scope>
    <source>
        <strain evidence="19">CBS 757.83</strain>
    </source>
</reference>
<dbReference type="GO" id="GO:0046872">
    <property type="term" value="F:metal ion binding"/>
    <property type="evidence" value="ECO:0007669"/>
    <property type="project" value="UniProtKB-UniRule"/>
</dbReference>
<evidence type="ECO:0000256" key="8">
    <source>
        <dbReference type="ARBA" id="ARBA00022723"/>
    </source>
</evidence>
<feature type="domain" description="CFEM" evidence="18">
    <location>
        <begin position="1"/>
        <end position="115"/>
    </location>
</feature>
<keyword evidence="11" id="KW-0472">Membrane</keyword>
<keyword evidence="4" id="KW-1003">Cell membrane</keyword>
<feature type="signal peptide" evidence="17">
    <location>
        <begin position="1"/>
        <end position="19"/>
    </location>
</feature>
<keyword evidence="13" id="KW-0325">Glycoprotein</keyword>
<feature type="compositionally biased region" description="Low complexity" evidence="16">
    <location>
        <begin position="223"/>
        <end position="239"/>
    </location>
</feature>
<keyword evidence="10 15" id="KW-0408">Iron</keyword>
<evidence type="ECO:0000256" key="7">
    <source>
        <dbReference type="ARBA" id="ARBA00022622"/>
    </source>
</evidence>
<dbReference type="Proteomes" id="UP001305647">
    <property type="component" value="Unassembled WGS sequence"/>
</dbReference>
<dbReference type="GO" id="GO:0098552">
    <property type="term" value="C:side of membrane"/>
    <property type="evidence" value="ECO:0007669"/>
    <property type="project" value="UniProtKB-KW"/>
</dbReference>
<evidence type="ECO:0000313" key="19">
    <source>
        <dbReference type="EMBL" id="KAK4101875.1"/>
    </source>
</evidence>
<keyword evidence="6 15" id="KW-0349">Heme</keyword>
<evidence type="ECO:0000313" key="20">
    <source>
        <dbReference type="Proteomes" id="UP001305647"/>
    </source>
</evidence>
<dbReference type="InterPro" id="IPR051735">
    <property type="entry name" value="CFEM_domain"/>
</dbReference>
<keyword evidence="7" id="KW-0336">GPI-anchor</keyword>
<feature type="binding site" description="axial binding residue" evidence="15">
    <location>
        <position position="50"/>
    </location>
    <ligand>
        <name>heme</name>
        <dbReference type="ChEBI" id="CHEBI:30413"/>
    </ligand>
    <ligandPart>
        <name>Fe</name>
        <dbReference type="ChEBI" id="CHEBI:18248"/>
    </ligandPart>
</feature>
<comment type="caution">
    <text evidence="15">Lacks conserved residue(s) required for the propagation of feature annotation.</text>
</comment>
<evidence type="ECO:0000256" key="9">
    <source>
        <dbReference type="ARBA" id="ARBA00022729"/>
    </source>
</evidence>
<dbReference type="AlphaFoldDB" id="A0AAN6T1P8"/>
<comment type="subcellular location">
    <subcellularLocation>
        <location evidence="1">Cell membrane</location>
        <topology evidence="1">Lipid-anchor</topology>
        <topology evidence="1">GPI-anchor</topology>
    </subcellularLocation>
    <subcellularLocation>
        <location evidence="2">Secreted</location>
    </subcellularLocation>
</comment>
<feature type="disulfide bond" evidence="15">
    <location>
        <begin position="46"/>
        <end position="53"/>
    </location>
</feature>
<evidence type="ECO:0000256" key="4">
    <source>
        <dbReference type="ARBA" id="ARBA00022475"/>
    </source>
</evidence>
<evidence type="ECO:0000256" key="5">
    <source>
        <dbReference type="ARBA" id="ARBA00022525"/>
    </source>
</evidence>
<name>A0AAN6T1P8_9PEZI</name>
<reference evidence="19" key="1">
    <citation type="journal article" date="2023" name="Mol. Phylogenet. Evol.">
        <title>Genome-scale phylogeny and comparative genomics of the fungal order Sordariales.</title>
        <authorList>
            <person name="Hensen N."/>
            <person name="Bonometti L."/>
            <person name="Westerberg I."/>
            <person name="Brannstrom I.O."/>
            <person name="Guillou S."/>
            <person name="Cros-Aarteil S."/>
            <person name="Calhoun S."/>
            <person name="Haridas S."/>
            <person name="Kuo A."/>
            <person name="Mondo S."/>
            <person name="Pangilinan J."/>
            <person name="Riley R."/>
            <person name="LaButti K."/>
            <person name="Andreopoulos B."/>
            <person name="Lipzen A."/>
            <person name="Chen C."/>
            <person name="Yan M."/>
            <person name="Daum C."/>
            <person name="Ng V."/>
            <person name="Clum A."/>
            <person name="Steindorff A."/>
            <person name="Ohm R.A."/>
            <person name="Martin F."/>
            <person name="Silar P."/>
            <person name="Natvig D.O."/>
            <person name="Lalanne C."/>
            <person name="Gautier V."/>
            <person name="Ament-Velasquez S.L."/>
            <person name="Kruys A."/>
            <person name="Hutchinson M.I."/>
            <person name="Powell A.J."/>
            <person name="Barry K."/>
            <person name="Miller A.N."/>
            <person name="Grigoriev I.V."/>
            <person name="Debuchy R."/>
            <person name="Gladieux P."/>
            <person name="Hiltunen Thoren M."/>
            <person name="Johannesson H."/>
        </authorList>
    </citation>
    <scope>NUCLEOTIDE SEQUENCE</scope>
    <source>
        <strain evidence="19">CBS 757.83</strain>
    </source>
</reference>
<evidence type="ECO:0000256" key="12">
    <source>
        <dbReference type="ARBA" id="ARBA00023157"/>
    </source>
</evidence>
<evidence type="ECO:0000256" key="16">
    <source>
        <dbReference type="SAM" id="MobiDB-lite"/>
    </source>
</evidence>
<dbReference type="GO" id="GO:0005576">
    <property type="term" value="C:extracellular region"/>
    <property type="evidence" value="ECO:0007669"/>
    <property type="project" value="UniProtKB-SubCell"/>
</dbReference>
<evidence type="ECO:0000256" key="15">
    <source>
        <dbReference type="PROSITE-ProRule" id="PRU01356"/>
    </source>
</evidence>
<dbReference type="GO" id="GO:0005886">
    <property type="term" value="C:plasma membrane"/>
    <property type="evidence" value="ECO:0007669"/>
    <property type="project" value="UniProtKB-SubCell"/>
</dbReference>
<gene>
    <name evidence="19" type="ORF">N658DRAFT_515616</name>
</gene>
<dbReference type="InterPro" id="IPR008427">
    <property type="entry name" value="Extracellular_membr_CFEM_dom"/>
</dbReference>
<comment type="similarity">
    <text evidence="3">Belongs to the RBT5 family.</text>
</comment>
<keyword evidence="20" id="KW-1185">Reference proteome</keyword>
<keyword evidence="5" id="KW-0964">Secreted</keyword>
<proteinExistence type="inferred from homology"/>
<dbReference type="Pfam" id="PF05730">
    <property type="entry name" value="CFEM"/>
    <property type="match status" value="1"/>
</dbReference>
<evidence type="ECO:0000256" key="11">
    <source>
        <dbReference type="ARBA" id="ARBA00023136"/>
    </source>
</evidence>
<evidence type="ECO:0000256" key="3">
    <source>
        <dbReference type="ARBA" id="ARBA00010031"/>
    </source>
</evidence>
<feature type="chain" id="PRO_5042971826" evidence="17">
    <location>
        <begin position="20"/>
        <end position="246"/>
    </location>
</feature>
<dbReference type="PROSITE" id="PS52012">
    <property type="entry name" value="CFEM"/>
    <property type="match status" value="1"/>
</dbReference>
<evidence type="ECO:0000259" key="18">
    <source>
        <dbReference type="PROSITE" id="PS52012"/>
    </source>
</evidence>
<organism evidence="19 20">
    <name type="scientific">Parathielavia hyrcaniae</name>
    <dbReference type="NCBI Taxonomy" id="113614"/>
    <lineage>
        <taxon>Eukaryota</taxon>
        <taxon>Fungi</taxon>
        <taxon>Dikarya</taxon>
        <taxon>Ascomycota</taxon>
        <taxon>Pezizomycotina</taxon>
        <taxon>Sordariomycetes</taxon>
        <taxon>Sordariomycetidae</taxon>
        <taxon>Sordariales</taxon>
        <taxon>Chaetomiaceae</taxon>
        <taxon>Parathielavia</taxon>
    </lineage>
</organism>
<dbReference type="PANTHER" id="PTHR37928">
    <property type="entry name" value="CFEM DOMAIN PROTEIN (AFU_ORTHOLOGUE AFUA_6G14090)"/>
    <property type="match status" value="1"/>
</dbReference>
<feature type="region of interest" description="Disordered" evidence="16">
    <location>
        <begin position="223"/>
        <end position="246"/>
    </location>
</feature>
<keyword evidence="12 15" id="KW-1015">Disulfide bond</keyword>
<accession>A0AAN6T1P8</accession>
<keyword evidence="9 17" id="KW-0732">Signal</keyword>
<evidence type="ECO:0000256" key="14">
    <source>
        <dbReference type="ARBA" id="ARBA00023288"/>
    </source>
</evidence>
<sequence>MKTTVTAILALAGAATVAATDFPDNFPECAKLCVENMYAKADELGCGQNDVNCLCSNMDFGYGIRDCSAAVCENDVEQVNAAISYYNNVCSNAGVTSASLSSSTSAPVSFMPPPGLVARLTLGIQVTVTVTSTDSSVTEDPATAITTSTWTSVFTSGEDTTTLTGETVISGISGVAGATTIPSTTVTSPIVSTLTEGSSTFETTVGTTTMVSSMTGDALSSALSSQASEATETSTSSAQVCGAEAQ</sequence>
<evidence type="ECO:0000256" key="17">
    <source>
        <dbReference type="SAM" id="SignalP"/>
    </source>
</evidence>
<dbReference type="EMBL" id="MU863633">
    <property type="protein sequence ID" value="KAK4101875.1"/>
    <property type="molecule type" value="Genomic_DNA"/>
</dbReference>
<evidence type="ECO:0000256" key="13">
    <source>
        <dbReference type="ARBA" id="ARBA00023180"/>
    </source>
</evidence>